<name>A0A0M3DBC6_9FIRM</name>
<evidence type="ECO:0000313" key="1">
    <source>
        <dbReference type="EMBL" id="KKX99944.1"/>
    </source>
</evidence>
<gene>
    <name evidence="1" type="ORF">VN21_16965</name>
</gene>
<comment type="caution">
    <text evidence="1">The sequence shown here is derived from an EMBL/GenBank/DDBJ whole genome shotgun (WGS) entry which is preliminary data.</text>
</comment>
<keyword evidence="2" id="KW-1185">Reference proteome</keyword>
<dbReference type="EMBL" id="LBBT01000354">
    <property type="protein sequence ID" value="KKX99944.1"/>
    <property type="molecule type" value="Genomic_DNA"/>
</dbReference>
<reference evidence="1 2" key="1">
    <citation type="submission" date="2015-04" db="EMBL/GenBank/DDBJ databases">
        <title>Microcin producing Clostridium sp. JC272T.</title>
        <authorList>
            <person name="Jyothsna T."/>
            <person name="Sasikala C."/>
            <person name="Ramana C."/>
        </authorList>
    </citation>
    <scope>NUCLEOTIDE SEQUENCE [LARGE SCALE GENOMIC DNA]</scope>
    <source>
        <strain evidence="1 2">JC272</strain>
    </source>
</reference>
<dbReference type="AlphaFoldDB" id="A0A0M3DBC6"/>
<proteinExistence type="predicted"/>
<sequence>MMLYIWDSVHQKEKIADSFFIGLSDQPDMKYLYDEEFTKESVRKVLSAISNRELLNKPTKKESRYWNKHMWMLEDLEFTNMMIAPVKQLNLDDMEDKLSKEEYEVIFIPGHMDEYYIDENKLIINFFNITVDLFGEGPVTIAGKPFKEYIEEKLLSM</sequence>
<organism evidence="1 2">
    <name type="scientific">Paraclostridium benzoelyticum</name>
    <dbReference type="NCBI Taxonomy" id="1629550"/>
    <lineage>
        <taxon>Bacteria</taxon>
        <taxon>Bacillati</taxon>
        <taxon>Bacillota</taxon>
        <taxon>Clostridia</taxon>
        <taxon>Peptostreptococcales</taxon>
        <taxon>Peptostreptococcaceae</taxon>
        <taxon>Paraclostridium</taxon>
    </lineage>
</organism>
<dbReference type="PATRIC" id="fig|1629550.3.peg.2926"/>
<evidence type="ECO:0000313" key="2">
    <source>
        <dbReference type="Proteomes" id="UP000034407"/>
    </source>
</evidence>
<protein>
    <submittedName>
        <fullName evidence="1">Uncharacterized protein</fullName>
    </submittedName>
</protein>
<dbReference type="Proteomes" id="UP000034407">
    <property type="component" value="Unassembled WGS sequence"/>
</dbReference>
<accession>A0A0M3DBC6</accession>